<reference evidence="3 4" key="1">
    <citation type="submission" date="2016-10" db="EMBL/GenBank/DDBJ databases">
        <authorList>
            <person name="de Groot N.N."/>
        </authorList>
    </citation>
    <scope>NUCLEOTIDE SEQUENCE [LARGE SCALE GENOMIC DNA]</scope>
    <source>
        <strain evidence="3 4">DSM 8537</strain>
    </source>
</reference>
<dbReference type="Proteomes" id="UP000183635">
    <property type="component" value="Unassembled WGS sequence"/>
</dbReference>
<organism evidence="3 4">
    <name type="scientific">Paracoccus aminovorans</name>
    <dbReference type="NCBI Taxonomy" id="34004"/>
    <lineage>
        <taxon>Bacteria</taxon>
        <taxon>Pseudomonadati</taxon>
        <taxon>Pseudomonadota</taxon>
        <taxon>Alphaproteobacteria</taxon>
        <taxon>Rhodobacterales</taxon>
        <taxon>Paracoccaceae</taxon>
        <taxon>Paracoccus</taxon>
    </lineage>
</organism>
<protein>
    <submittedName>
        <fullName evidence="3">Gamma-glutamylputrescine oxidase</fullName>
    </submittedName>
</protein>
<keyword evidence="4" id="KW-1185">Reference proteome</keyword>
<dbReference type="Gene3D" id="3.50.50.60">
    <property type="entry name" value="FAD/NAD(P)-binding domain"/>
    <property type="match status" value="1"/>
</dbReference>
<sequence length="448" mass="48317">MSHEHLENEEDRGMNLLFSNDRPGEYPPSLYAATRDTLPAFPQQRGEERADVVVVGAGYTGLSAALHLAEAGFSVMVLEAHRVGFGASGRNGGQLGSGQRLEVDELERLAGVPAAHRLWDMAEEAKALTRDLAARAGVPVADGIAHAFRKPAEFEHARGMIEMLGRDYGYDRIEALDREAFRALVPSNAYIAGELDHGAGHLHPLNLALGMARLADAAGAQIREVSHVHRIRHGRAGEKSIVQTSKGRVVCDHVLLAGNGYLGQLDNQVAARVMPINNFIVATEPLRARAAEVLTRPIGVHDTKFVVNYWRLDPEGRLIFGGGENVSYRFPKDIAAKVRKPLLEIYPGLADVRLTHAWGGTLAITMNRMPCFARPAPNCLSASGYSGHGLALATLAGKLMAQAVAGQAQGFDTMAALPSRPFPGGAALRWPLLVAGMGWYSLRDRLGF</sequence>
<evidence type="ECO:0000313" key="3">
    <source>
        <dbReference type="EMBL" id="SFH35949.1"/>
    </source>
</evidence>
<gene>
    <name evidence="3" type="ORF">SAMN04488021_10859</name>
</gene>
<dbReference type="PANTHER" id="PTHR13847">
    <property type="entry name" value="SARCOSINE DEHYDROGENASE-RELATED"/>
    <property type="match status" value="1"/>
</dbReference>
<name>A0A1I2ZEK5_9RHOB</name>
<dbReference type="AlphaFoldDB" id="A0A1I2ZEK5"/>
<evidence type="ECO:0000256" key="1">
    <source>
        <dbReference type="ARBA" id="ARBA00023002"/>
    </source>
</evidence>
<dbReference type="SUPFAM" id="SSF51971">
    <property type="entry name" value="Nucleotide-binding domain"/>
    <property type="match status" value="1"/>
</dbReference>
<proteinExistence type="predicted"/>
<feature type="domain" description="FAD dependent oxidoreductase" evidence="2">
    <location>
        <begin position="51"/>
        <end position="402"/>
    </location>
</feature>
<evidence type="ECO:0000313" key="4">
    <source>
        <dbReference type="Proteomes" id="UP000183635"/>
    </source>
</evidence>
<dbReference type="InterPro" id="IPR036188">
    <property type="entry name" value="FAD/NAD-bd_sf"/>
</dbReference>
<dbReference type="EMBL" id="FOPU01000008">
    <property type="protein sequence ID" value="SFH35949.1"/>
    <property type="molecule type" value="Genomic_DNA"/>
</dbReference>
<evidence type="ECO:0000259" key="2">
    <source>
        <dbReference type="Pfam" id="PF01266"/>
    </source>
</evidence>
<accession>A0A1I2ZEK5</accession>
<dbReference type="GO" id="GO:0016491">
    <property type="term" value="F:oxidoreductase activity"/>
    <property type="evidence" value="ECO:0007669"/>
    <property type="project" value="UniProtKB-KW"/>
</dbReference>
<dbReference type="Gene3D" id="3.30.9.10">
    <property type="entry name" value="D-Amino Acid Oxidase, subunit A, domain 2"/>
    <property type="match status" value="1"/>
</dbReference>
<dbReference type="Pfam" id="PF01266">
    <property type="entry name" value="DAO"/>
    <property type="match status" value="1"/>
</dbReference>
<dbReference type="PANTHER" id="PTHR13847:SF281">
    <property type="entry name" value="FAD DEPENDENT OXIDOREDUCTASE DOMAIN-CONTAINING PROTEIN"/>
    <property type="match status" value="1"/>
</dbReference>
<dbReference type="STRING" id="34004.SAMN04488021_10859"/>
<dbReference type="GO" id="GO:0005737">
    <property type="term" value="C:cytoplasm"/>
    <property type="evidence" value="ECO:0007669"/>
    <property type="project" value="TreeGrafter"/>
</dbReference>
<keyword evidence="1" id="KW-0560">Oxidoreductase</keyword>
<dbReference type="InterPro" id="IPR006076">
    <property type="entry name" value="FAD-dep_OxRdtase"/>
</dbReference>